<dbReference type="Pfam" id="PF13641">
    <property type="entry name" value="Glyco_tranf_2_3"/>
    <property type="match status" value="1"/>
</dbReference>
<dbReference type="AlphaFoldDB" id="A0A0F9ZIJ2"/>
<name>A0A0F9ZIJ2_9BACT</name>
<accession>A0A0F9ZIJ2</accession>
<dbReference type="InterPro" id="IPR029044">
    <property type="entry name" value="Nucleotide-diphossugar_trans"/>
</dbReference>
<dbReference type="PANTHER" id="PTHR43630:SF1">
    <property type="entry name" value="POLY-BETA-1,6-N-ACETYL-D-GLUCOSAMINE SYNTHASE"/>
    <property type="match status" value="1"/>
</dbReference>
<comment type="caution">
    <text evidence="4">The sequence shown here is derived from an EMBL/GenBank/DDBJ whole genome shotgun (WGS) entry which is preliminary data.</text>
</comment>
<protein>
    <submittedName>
        <fullName evidence="4">Bi-functional transferase/deacetylase</fullName>
    </submittedName>
</protein>
<dbReference type="EMBL" id="LBOV01000007">
    <property type="protein sequence ID" value="KKP44028.1"/>
    <property type="molecule type" value="Genomic_DNA"/>
</dbReference>
<reference evidence="4 5" key="1">
    <citation type="journal article" date="2015" name="Nature">
        <title>rRNA introns, odd ribosomes, and small enigmatic genomes across a large radiation of phyla.</title>
        <authorList>
            <person name="Brown C.T."/>
            <person name="Hug L.A."/>
            <person name="Thomas B.C."/>
            <person name="Sharon I."/>
            <person name="Castelle C.J."/>
            <person name="Singh A."/>
            <person name="Wilkins M.J."/>
            <person name="Williams K.H."/>
            <person name="Banfield J.F."/>
        </authorList>
    </citation>
    <scope>NUCLEOTIDE SEQUENCE [LARGE SCALE GENOMIC DNA]</scope>
</reference>
<evidence type="ECO:0000313" key="5">
    <source>
        <dbReference type="Proteomes" id="UP000034302"/>
    </source>
</evidence>
<dbReference type="GO" id="GO:0016757">
    <property type="term" value="F:glycosyltransferase activity"/>
    <property type="evidence" value="ECO:0007669"/>
    <property type="project" value="UniProtKB-KW"/>
</dbReference>
<proteinExistence type="inferred from homology"/>
<sequence>MISIIITSWNEPKTIGKCIRCIADSKYSGISKPFEIIQVSPDKETLDAGRKASNELHLSSSEYIQLVDPHEGKPFALKLALSKAKGEVIILTDGDSYFEKDSVRELLIPFKDKSIGGVSGRPKSIDKRNSLFGYWGHLLSDAADNRRRSQMSKVKDSNYYKSNKTFFPMSGYIMAVRNVPITLPQNVLSDDAYISYELRNEGYDIGYTPNAICYVKYPTNLKDYYKQKVRSIGGFKQLERFGIFKRDKQSRSFLIELSYTLFVLKYPKSIKEFIWSLLLFPIRLITWVKILWERVIMKKDMPKTGWERIESTK</sequence>
<organism evidence="4 5">
    <name type="scientific">candidate division WS6 bacterium GW2011_GWC1_33_20</name>
    <dbReference type="NCBI Taxonomy" id="1619089"/>
    <lineage>
        <taxon>Bacteria</taxon>
        <taxon>Candidatus Dojkabacteria</taxon>
    </lineage>
</organism>
<keyword evidence="3 4" id="KW-0808">Transferase</keyword>
<dbReference type="SUPFAM" id="SSF53448">
    <property type="entry name" value="Nucleotide-diphospho-sugar transferases"/>
    <property type="match status" value="1"/>
</dbReference>
<dbReference type="Gene3D" id="3.90.550.10">
    <property type="entry name" value="Spore Coat Polysaccharide Biosynthesis Protein SpsA, Chain A"/>
    <property type="match status" value="1"/>
</dbReference>
<comment type="similarity">
    <text evidence="1">Belongs to the glycosyltransferase 2 family.</text>
</comment>
<evidence type="ECO:0000313" key="4">
    <source>
        <dbReference type="EMBL" id="KKP44028.1"/>
    </source>
</evidence>
<dbReference type="PANTHER" id="PTHR43630">
    <property type="entry name" value="POLY-BETA-1,6-N-ACETYL-D-GLUCOSAMINE SYNTHASE"/>
    <property type="match status" value="1"/>
</dbReference>
<keyword evidence="2" id="KW-0328">Glycosyltransferase</keyword>
<dbReference type="Proteomes" id="UP000034302">
    <property type="component" value="Unassembled WGS sequence"/>
</dbReference>
<evidence type="ECO:0000256" key="3">
    <source>
        <dbReference type="ARBA" id="ARBA00022679"/>
    </source>
</evidence>
<evidence type="ECO:0000256" key="1">
    <source>
        <dbReference type="ARBA" id="ARBA00006739"/>
    </source>
</evidence>
<gene>
    <name evidence="4" type="ORF">UR34_C0007G0020</name>
</gene>
<evidence type="ECO:0000256" key="2">
    <source>
        <dbReference type="ARBA" id="ARBA00022676"/>
    </source>
</evidence>